<evidence type="ECO:0000256" key="2">
    <source>
        <dbReference type="ARBA" id="ARBA00005628"/>
    </source>
</evidence>
<protein>
    <recommendedName>
        <fullName evidence="7">D,D-heptose 1,7-bisphosphate phosphatase</fullName>
    </recommendedName>
</protein>
<dbReference type="InterPro" id="IPR006439">
    <property type="entry name" value="HAD-SF_hydro_IA"/>
</dbReference>
<name>A0ABR6GTS9_9BURK</name>
<keyword evidence="3" id="KW-0963">Cytoplasm</keyword>
<dbReference type="Proteomes" id="UP000574369">
    <property type="component" value="Unassembled WGS sequence"/>
</dbReference>
<keyword evidence="5 9" id="KW-0378">Hydrolase</keyword>
<keyword evidence="6" id="KW-0119">Carbohydrate metabolism</keyword>
<dbReference type="NCBIfam" id="TIGR01656">
    <property type="entry name" value="Histidinol-ppas"/>
    <property type="match status" value="1"/>
</dbReference>
<dbReference type="InterPro" id="IPR004446">
    <property type="entry name" value="Heptose_bisP_phosphatase"/>
</dbReference>
<evidence type="ECO:0000256" key="4">
    <source>
        <dbReference type="ARBA" id="ARBA00022723"/>
    </source>
</evidence>
<dbReference type="PANTHER" id="PTHR42891:SF1">
    <property type="entry name" value="D-GLYCERO-BETA-D-MANNO-HEPTOSE-1,7-BISPHOSPHATE 7-PHOSPHATASE"/>
    <property type="match status" value="1"/>
</dbReference>
<dbReference type="NCBIfam" id="TIGR01549">
    <property type="entry name" value="HAD-SF-IA-v1"/>
    <property type="match status" value="1"/>
</dbReference>
<evidence type="ECO:0000256" key="6">
    <source>
        <dbReference type="ARBA" id="ARBA00023277"/>
    </source>
</evidence>
<dbReference type="InterPro" id="IPR006543">
    <property type="entry name" value="Histidinol-phos"/>
</dbReference>
<dbReference type="EMBL" id="JACHXO010000005">
    <property type="protein sequence ID" value="MBB3195475.1"/>
    <property type="molecule type" value="Genomic_DNA"/>
</dbReference>
<dbReference type="NCBIfam" id="TIGR00213">
    <property type="entry name" value="GmhB_yaeD"/>
    <property type="match status" value="1"/>
</dbReference>
<feature type="region of interest" description="Disordered" evidence="8">
    <location>
        <begin position="196"/>
        <end position="239"/>
    </location>
</feature>
<comment type="similarity">
    <text evidence="2">Belongs to the GmhB family.</text>
</comment>
<reference evidence="9 10" key="1">
    <citation type="submission" date="2020-08" db="EMBL/GenBank/DDBJ databases">
        <title>Genomic Encyclopedia of Type Strains, Phase III (KMG-III): the genomes of soil and plant-associated and newly described type strains.</title>
        <authorList>
            <person name="Whitman W."/>
        </authorList>
    </citation>
    <scope>NUCLEOTIDE SEQUENCE [LARGE SCALE GENOMIC DNA]</scope>
    <source>
        <strain evidence="9 10">CECT 7247</strain>
    </source>
</reference>
<dbReference type="RefSeq" id="WP_310736793.1">
    <property type="nucleotide sequence ID" value="NZ_JACHXO010000005.1"/>
</dbReference>
<dbReference type="GO" id="GO:0034200">
    <property type="term" value="F:D-glycero-beta-D-manno-heptose 1,7-bisphosphate 7-phosphatase activity"/>
    <property type="evidence" value="ECO:0007669"/>
    <property type="project" value="UniProtKB-EC"/>
</dbReference>
<proteinExistence type="inferred from homology"/>
<dbReference type="NCBIfam" id="TIGR01662">
    <property type="entry name" value="HAD-SF-IIIA"/>
    <property type="match status" value="1"/>
</dbReference>
<dbReference type="Pfam" id="PF13242">
    <property type="entry name" value="Hydrolase_like"/>
    <property type="match status" value="1"/>
</dbReference>
<evidence type="ECO:0000313" key="9">
    <source>
        <dbReference type="EMBL" id="MBB3195475.1"/>
    </source>
</evidence>
<accession>A0ABR6GTS9</accession>
<evidence type="ECO:0000256" key="7">
    <source>
        <dbReference type="ARBA" id="ARBA00031828"/>
    </source>
</evidence>
<dbReference type="NCBIfam" id="NF006506">
    <property type="entry name" value="PRK08942.1"/>
    <property type="match status" value="1"/>
</dbReference>
<dbReference type="PANTHER" id="PTHR42891">
    <property type="entry name" value="D-GLYCERO-BETA-D-MANNO-HEPTOSE-1,7-BISPHOSPHATE 7-PHOSPHATASE"/>
    <property type="match status" value="1"/>
</dbReference>
<dbReference type="InterPro" id="IPR006549">
    <property type="entry name" value="HAD-SF_hydro_IIIA"/>
</dbReference>
<gene>
    <name evidence="9" type="ORF">FHS28_002881</name>
</gene>
<evidence type="ECO:0000256" key="1">
    <source>
        <dbReference type="ARBA" id="ARBA00004496"/>
    </source>
</evidence>
<dbReference type="CDD" id="cd07503">
    <property type="entry name" value="HAD_HisB-N"/>
    <property type="match status" value="1"/>
</dbReference>
<sequence length="239" mass="25405">MTERRLGRSAAFLDRDGVINRDHGYVHRWEDFEFLPGVVEALRRLQAAGHALVIVTNQSGIARGLYGEADVERLHERLRQHLRGIGIELAAIEYCPHLPASTVPAYAVDCECRKPAPGMILRAAQALGIDLARSMMVGDKSSDIEAARRAGVGHAFLVATDGEGEPDALSPDLAHLLRLKLLQDAVEAWLRPEHVDAGPPARLTEATGATGATEAKDATGATGATGATRAADATGAIEP</sequence>
<dbReference type="Gene3D" id="3.40.50.1000">
    <property type="entry name" value="HAD superfamily/HAD-like"/>
    <property type="match status" value="1"/>
</dbReference>
<organism evidence="9 10">
    <name type="scientific">Roseateles terrae</name>
    <dbReference type="NCBI Taxonomy" id="431060"/>
    <lineage>
        <taxon>Bacteria</taxon>
        <taxon>Pseudomonadati</taxon>
        <taxon>Pseudomonadota</taxon>
        <taxon>Betaproteobacteria</taxon>
        <taxon>Burkholderiales</taxon>
        <taxon>Sphaerotilaceae</taxon>
        <taxon>Roseateles</taxon>
    </lineage>
</organism>
<evidence type="ECO:0000313" key="10">
    <source>
        <dbReference type="Proteomes" id="UP000574369"/>
    </source>
</evidence>
<comment type="caution">
    <text evidence="9">The sequence shown here is derived from an EMBL/GenBank/DDBJ whole genome shotgun (WGS) entry which is preliminary data.</text>
</comment>
<evidence type="ECO:0000256" key="3">
    <source>
        <dbReference type="ARBA" id="ARBA00022490"/>
    </source>
</evidence>
<evidence type="ECO:0000256" key="8">
    <source>
        <dbReference type="SAM" id="MobiDB-lite"/>
    </source>
</evidence>
<dbReference type="InterPro" id="IPR023214">
    <property type="entry name" value="HAD_sf"/>
</dbReference>
<keyword evidence="4" id="KW-0479">Metal-binding</keyword>
<evidence type="ECO:0000256" key="5">
    <source>
        <dbReference type="ARBA" id="ARBA00022801"/>
    </source>
</evidence>
<comment type="subcellular location">
    <subcellularLocation>
        <location evidence="1">Cytoplasm</location>
    </subcellularLocation>
</comment>
<dbReference type="SUPFAM" id="SSF56784">
    <property type="entry name" value="HAD-like"/>
    <property type="match status" value="1"/>
</dbReference>
<feature type="compositionally biased region" description="Low complexity" evidence="8">
    <location>
        <begin position="201"/>
        <end position="239"/>
    </location>
</feature>
<keyword evidence="10" id="KW-1185">Reference proteome</keyword>
<dbReference type="InterPro" id="IPR036412">
    <property type="entry name" value="HAD-like_sf"/>
</dbReference>